<keyword evidence="1" id="KW-0004">4Fe-4S</keyword>
<dbReference type="Proteomes" id="UP000243002">
    <property type="component" value="Unassembled WGS sequence"/>
</dbReference>
<dbReference type="PROSITE" id="PS00198">
    <property type="entry name" value="4FE4S_FER_1"/>
    <property type="match status" value="2"/>
</dbReference>
<dbReference type="PANTHER" id="PTHR43687">
    <property type="entry name" value="ADENYLYLSULFATE REDUCTASE, BETA SUBUNIT"/>
    <property type="match status" value="1"/>
</dbReference>
<organism evidence="6 7">
    <name type="scientific">Cyanobium usitatum str. Tous</name>
    <dbReference type="NCBI Taxonomy" id="2116684"/>
    <lineage>
        <taxon>Bacteria</taxon>
        <taxon>Bacillati</taxon>
        <taxon>Cyanobacteriota</taxon>
        <taxon>Cyanophyceae</taxon>
        <taxon>Synechococcales</taxon>
        <taxon>Prochlorococcaceae</taxon>
        <taxon>Cyanobium</taxon>
    </lineage>
</organism>
<keyword evidence="3" id="KW-0408">Iron</keyword>
<dbReference type="GO" id="GO:0051539">
    <property type="term" value="F:4 iron, 4 sulfur cluster binding"/>
    <property type="evidence" value="ECO:0007669"/>
    <property type="project" value="UniProtKB-KW"/>
</dbReference>
<dbReference type="InterPro" id="IPR017896">
    <property type="entry name" value="4Fe4S_Fe-S-bd"/>
</dbReference>
<evidence type="ECO:0000313" key="6">
    <source>
        <dbReference type="EMBL" id="PSJ05028.1"/>
    </source>
</evidence>
<dbReference type="PROSITE" id="PS51379">
    <property type="entry name" value="4FE4S_FER_2"/>
    <property type="match status" value="2"/>
</dbReference>
<keyword evidence="2" id="KW-0479">Metal-binding</keyword>
<dbReference type="InterPro" id="IPR018449">
    <property type="entry name" value="NIL_domain"/>
</dbReference>
<dbReference type="SMART" id="SM00930">
    <property type="entry name" value="NIL"/>
    <property type="match status" value="1"/>
</dbReference>
<dbReference type="GO" id="GO:0046872">
    <property type="term" value="F:metal ion binding"/>
    <property type="evidence" value="ECO:0007669"/>
    <property type="project" value="UniProtKB-KW"/>
</dbReference>
<protein>
    <submittedName>
        <fullName evidence="6">Ferredoxin</fullName>
    </submittedName>
</protein>
<evidence type="ECO:0000259" key="5">
    <source>
        <dbReference type="PROSITE" id="PS51379"/>
    </source>
</evidence>
<dbReference type="Gene3D" id="3.30.70.260">
    <property type="match status" value="1"/>
</dbReference>
<dbReference type="SUPFAM" id="SSF55021">
    <property type="entry name" value="ACT-like"/>
    <property type="match status" value="1"/>
</dbReference>
<dbReference type="EMBL" id="PXXO01000008">
    <property type="protein sequence ID" value="PSJ05028.1"/>
    <property type="molecule type" value="Genomic_DNA"/>
</dbReference>
<feature type="domain" description="4Fe-4S ferredoxin-type" evidence="5">
    <location>
        <begin position="106"/>
        <end position="135"/>
    </location>
</feature>
<dbReference type="InterPro" id="IPR050572">
    <property type="entry name" value="Fe-S_Ferredoxin"/>
</dbReference>
<sequence>MKRRLTLHFPREAVHQPITYRLAVDFDIAAKILRAQISPNQSGTMVVELSGDIDELTAAEAWLESQGLGLNRAPGQIDVDHGLCVDCGLCSSVCPSGALSLTQSAWQLQFDAQRCLVCEQCIPSCPLDAISLVLAPP</sequence>
<evidence type="ECO:0000313" key="7">
    <source>
        <dbReference type="Proteomes" id="UP000243002"/>
    </source>
</evidence>
<evidence type="ECO:0000256" key="2">
    <source>
        <dbReference type="ARBA" id="ARBA00022723"/>
    </source>
</evidence>
<dbReference type="Pfam" id="PF12838">
    <property type="entry name" value="Fer4_7"/>
    <property type="match status" value="1"/>
</dbReference>
<evidence type="ECO:0000256" key="3">
    <source>
        <dbReference type="ARBA" id="ARBA00023004"/>
    </source>
</evidence>
<gene>
    <name evidence="6" type="ORF">C7K55_08455</name>
</gene>
<evidence type="ECO:0000256" key="4">
    <source>
        <dbReference type="ARBA" id="ARBA00023014"/>
    </source>
</evidence>
<reference evidence="6 7" key="1">
    <citation type="journal article" date="2018" name="Environ. Microbiol.">
        <title>Ecological and genomic features of two widespread freshwater picocyanobacteria.</title>
        <authorList>
            <person name="Cabello-Yeves P.J."/>
            <person name="Picazo A."/>
            <person name="Camacho A."/>
            <person name="Callieri C."/>
            <person name="Rosselli R."/>
            <person name="Roda-Garcia J.J."/>
            <person name="Coutinho F.H."/>
            <person name="Rodriguez-Valera F."/>
        </authorList>
    </citation>
    <scope>NUCLEOTIDE SEQUENCE [LARGE SCALE GENOMIC DNA]</scope>
    <source>
        <strain evidence="6 7">Tous</strain>
    </source>
</reference>
<keyword evidence="7" id="KW-1185">Reference proteome</keyword>
<name>A0A2P7MUV9_9CYAN</name>
<proteinExistence type="predicted"/>
<comment type="caution">
    <text evidence="6">The sequence shown here is derived from an EMBL/GenBank/DDBJ whole genome shotgun (WGS) entry which is preliminary data.</text>
</comment>
<dbReference type="RefSeq" id="WP_106632292.1">
    <property type="nucleotide sequence ID" value="NZ_PXXO01000008.1"/>
</dbReference>
<accession>A0A2P7MUV9</accession>
<dbReference type="InterPro" id="IPR017900">
    <property type="entry name" value="4Fe4S_Fe_S_CS"/>
</dbReference>
<evidence type="ECO:0000256" key="1">
    <source>
        <dbReference type="ARBA" id="ARBA00022485"/>
    </source>
</evidence>
<dbReference type="AlphaFoldDB" id="A0A2P7MUV9"/>
<dbReference type="Pfam" id="PF09383">
    <property type="entry name" value="NIL"/>
    <property type="match status" value="1"/>
</dbReference>
<dbReference type="Gene3D" id="3.30.70.20">
    <property type="match status" value="2"/>
</dbReference>
<feature type="domain" description="4Fe-4S ferredoxin-type" evidence="5">
    <location>
        <begin position="75"/>
        <end position="104"/>
    </location>
</feature>
<keyword evidence="4" id="KW-0411">Iron-sulfur</keyword>
<dbReference type="OrthoDB" id="9807879at2"/>
<dbReference type="PANTHER" id="PTHR43687:SF1">
    <property type="entry name" value="FERREDOXIN III"/>
    <property type="match status" value="1"/>
</dbReference>
<dbReference type="InterPro" id="IPR045865">
    <property type="entry name" value="ACT-like_dom_sf"/>
</dbReference>
<dbReference type="SUPFAM" id="SSF54862">
    <property type="entry name" value="4Fe-4S ferredoxins"/>
    <property type="match status" value="1"/>
</dbReference>